<evidence type="ECO:0000256" key="1">
    <source>
        <dbReference type="PROSITE-ProRule" id="PRU00708"/>
    </source>
</evidence>
<evidence type="ECO:0000256" key="2">
    <source>
        <dbReference type="SAM" id="Coils"/>
    </source>
</evidence>
<dbReference type="InterPro" id="IPR002885">
    <property type="entry name" value="PPR_rpt"/>
</dbReference>
<feature type="compositionally biased region" description="Basic and acidic residues" evidence="3">
    <location>
        <begin position="502"/>
        <end position="516"/>
    </location>
</feature>
<gene>
    <name evidence="4" type="ORF">CCMP2556_LOCUS4856</name>
</gene>
<dbReference type="EMBL" id="CAXAMN010002036">
    <property type="protein sequence ID" value="CAK8997441.1"/>
    <property type="molecule type" value="Genomic_DNA"/>
</dbReference>
<dbReference type="Proteomes" id="UP001642484">
    <property type="component" value="Unassembled WGS sequence"/>
</dbReference>
<accession>A0ABP0I4F4</accession>
<organism evidence="4 5">
    <name type="scientific">Durusdinium trenchii</name>
    <dbReference type="NCBI Taxonomy" id="1381693"/>
    <lineage>
        <taxon>Eukaryota</taxon>
        <taxon>Sar</taxon>
        <taxon>Alveolata</taxon>
        <taxon>Dinophyceae</taxon>
        <taxon>Suessiales</taxon>
        <taxon>Symbiodiniaceae</taxon>
        <taxon>Durusdinium</taxon>
    </lineage>
</organism>
<evidence type="ECO:0000313" key="4">
    <source>
        <dbReference type="EMBL" id="CAK8997441.1"/>
    </source>
</evidence>
<keyword evidence="5" id="KW-1185">Reference proteome</keyword>
<protein>
    <recommendedName>
        <fullName evidence="6">Pentatricopeptide repeat-containing protein</fullName>
    </recommendedName>
</protein>
<feature type="region of interest" description="Disordered" evidence="3">
    <location>
        <begin position="472"/>
        <end position="524"/>
    </location>
</feature>
<evidence type="ECO:0000313" key="5">
    <source>
        <dbReference type="Proteomes" id="UP001642484"/>
    </source>
</evidence>
<evidence type="ECO:0008006" key="6">
    <source>
        <dbReference type="Google" id="ProtNLM"/>
    </source>
</evidence>
<dbReference type="InterPro" id="IPR011990">
    <property type="entry name" value="TPR-like_helical_dom_sf"/>
</dbReference>
<evidence type="ECO:0000256" key="3">
    <source>
        <dbReference type="SAM" id="MobiDB-lite"/>
    </source>
</evidence>
<feature type="coiled-coil region" evidence="2">
    <location>
        <begin position="354"/>
        <end position="381"/>
    </location>
</feature>
<name>A0ABP0I4F4_9DINO</name>
<feature type="repeat" description="PPR" evidence="1">
    <location>
        <begin position="2"/>
        <end position="36"/>
    </location>
</feature>
<dbReference type="Gene3D" id="1.25.40.10">
    <property type="entry name" value="Tetratricopeptide repeat domain"/>
    <property type="match status" value="1"/>
</dbReference>
<dbReference type="PROSITE" id="PS51375">
    <property type="entry name" value="PPR"/>
    <property type="match status" value="1"/>
</dbReference>
<keyword evidence="2" id="KW-0175">Coiled coil</keyword>
<comment type="caution">
    <text evidence="4">The sequence shown here is derived from an EMBL/GenBank/DDBJ whole genome shotgun (WGS) entry which is preliminary data.</text>
</comment>
<sequence length="524" mass="56742">MDIVSFSAAISSCVREGEWQQALLLLCEMQRARVSLNTWTANEVMASFAKAVKWQLAIQIFTVEPNLSSQKMWSMLLERAGQNFVGVQGAGFGADAVDPGADITSSSPCRCSPADFESLDAIWQSEQVRTAVEQECKSLHRSTEKPRRHMDGGLGDGPCGGPIGSESPSMTSKGNGKCIGMGNGCGMGGMCGGMGGMGMGGMGGMGNMGNMSNSMGNMGMGKGGMGSMGSMQMGNMGNMGNMPMGNMGMGGVDVCLATCLEATWVEWAWEWACLDIRNQMRELGQVLLKLTNIMLDVAEAMMGMMMGMQAAMQTGSEAAADATPTIKSEDKHVDPRVKAICNDFGISGDTVMRLNDAMREREDYDEDLQALHKLMERATKDGKKPLEVMLAQIRAIRANRFPGKELLDPDIWEFIVKYNLDDRVMNRLIETLNKRRGKSKETLEALNDRLGNAQQPTGLGLLVRLLEGLDETGRLPSPPRRLGGSGTFRPTGTFLHPAASSREAREAREREQERSEALGTRLSV</sequence>
<reference evidence="4 5" key="1">
    <citation type="submission" date="2024-02" db="EMBL/GenBank/DDBJ databases">
        <authorList>
            <person name="Chen Y."/>
            <person name="Shah S."/>
            <person name="Dougan E. K."/>
            <person name="Thang M."/>
            <person name="Chan C."/>
        </authorList>
    </citation>
    <scope>NUCLEOTIDE SEQUENCE [LARGE SCALE GENOMIC DNA]</scope>
</reference>
<proteinExistence type="predicted"/>
<dbReference type="NCBIfam" id="TIGR00756">
    <property type="entry name" value="PPR"/>
    <property type="match status" value="1"/>
</dbReference>